<protein>
    <submittedName>
        <fullName evidence="2">DUF3575 domain-containing protein</fullName>
    </submittedName>
</protein>
<feature type="signal peptide" evidence="1">
    <location>
        <begin position="1"/>
        <end position="18"/>
    </location>
</feature>
<comment type="caution">
    <text evidence="2">The sequence shown here is derived from an EMBL/GenBank/DDBJ whole genome shotgun (WGS) entry which is preliminary data.</text>
</comment>
<feature type="chain" id="PRO_5046636893" evidence="1">
    <location>
        <begin position="19"/>
        <end position="285"/>
    </location>
</feature>
<evidence type="ECO:0000256" key="1">
    <source>
        <dbReference type="SAM" id="SignalP"/>
    </source>
</evidence>
<organism evidence="2 3">
    <name type="scientific">Pontibacter silvestris</name>
    <dbReference type="NCBI Taxonomy" id="2305183"/>
    <lineage>
        <taxon>Bacteria</taxon>
        <taxon>Pseudomonadati</taxon>
        <taxon>Bacteroidota</taxon>
        <taxon>Cytophagia</taxon>
        <taxon>Cytophagales</taxon>
        <taxon>Hymenobacteraceae</taxon>
        <taxon>Pontibacter</taxon>
    </lineage>
</organism>
<sequence>MKKLFTLVFFLSVLHSFAQTSYFPDEVTSDTLQSLPASAEFQETALPDTIQKDVFRKNIVKINLSSLALENYSLSYERSLTRKITFVAGYSFMPKTEVASVFLVEKVTDKFMDEDDETIEYMNLATVASNSLTGEVRFYTGKHPGARGFYLSLYGRYMNAKAAYLYDYEAYDQTYTLPFDGTIKGFGGGLMIGAQWLIAKRVTFDWYILGAHYGKTQVSMPVLADLSLMTSEDKDALKEEIESINDHLNGKASLEATVSDRGVNLKGDAPFAGIRGLGFTLGVAF</sequence>
<evidence type="ECO:0000313" key="3">
    <source>
        <dbReference type="Proteomes" id="UP001597369"/>
    </source>
</evidence>
<dbReference type="Proteomes" id="UP001597369">
    <property type="component" value="Unassembled WGS sequence"/>
</dbReference>
<dbReference type="EMBL" id="JBHUHV010000001">
    <property type="protein sequence ID" value="MFD2065306.1"/>
    <property type="molecule type" value="Genomic_DNA"/>
</dbReference>
<name>A0ABW4WSG8_9BACT</name>
<evidence type="ECO:0000313" key="2">
    <source>
        <dbReference type="EMBL" id="MFD2065306.1"/>
    </source>
</evidence>
<keyword evidence="3" id="KW-1185">Reference proteome</keyword>
<dbReference type="RefSeq" id="WP_229962353.1">
    <property type="nucleotide sequence ID" value="NZ_JAJJWI010000021.1"/>
</dbReference>
<reference evidence="3" key="1">
    <citation type="journal article" date="2019" name="Int. J. Syst. Evol. Microbiol.">
        <title>The Global Catalogue of Microorganisms (GCM) 10K type strain sequencing project: providing services to taxonomists for standard genome sequencing and annotation.</title>
        <authorList>
            <consortium name="The Broad Institute Genomics Platform"/>
            <consortium name="The Broad Institute Genome Sequencing Center for Infectious Disease"/>
            <person name="Wu L."/>
            <person name="Ma J."/>
        </authorList>
    </citation>
    <scope>NUCLEOTIDE SEQUENCE [LARGE SCALE GENOMIC DNA]</scope>
    <source>
        <strain evidence="3">JCM 16545</strain>
    </source>
</reference>
<keyword evidence="1" id="KW-0732">Signal</keyword>
<proteinExistence type="predicted"/>
<accession>A0ABW4WSG8</accession>
<gene>
    <name evidence="2" type="ORF">ACFSKU_00295</name>
</gene>